<dbReference type="EMBL" id="QJNS01000230">
    <property type="protein sequence ID" value="RYO82063.1"/>
    <property type="molecule type" value="Genomic_DNA"/>
</dbReference>
<evidence type="ECO:0008006" key="3">
    <source>
        <dbReference type="Google" id="ProtNLM"/>
    </source>
</evidence>
<dbReference type="Pfam" id="PF06824">
    <property type="entry name" value="Glyco_hydro_125"/>
    <property type="match status" value="1"/>
</dbReference>
<evidence type="ECO:0000313" key="2">
    <source>
        <dbReference type="Proteomes" id="UP000294003"/>
    </source>
</evidence>
<protein>
    <recommendedName>
        <fullName evidence="3">Glycosyl hydrolase family 63 C-terminal domain-containing protein</fullName>
    </recommendedName>
</protein>
<dbReference type="InterPro" id="IPR012341">
    <property type="entry name" value="6hp_glycosidase-like_sf"/>
</dbReference>
<keyword evidence="2" id="KW-1185">Reference proteome</keyword>
<dbReference type="InterPro" id="IPR008928">
    <property type="entry name" value="6-hairpin_glycosidase_sf"/>
</dbReference>
<comment type="caution">
    <text evidence="1">The sequence shown here is derived from an EMBL/GenBank/DDBJ whole genome shotgun (WGS) entry which is preliminary data.</text>
</comment>
<name>A0ABY0H112_9PEZI</name>
<organism evidence="1 2">
    <name type="scientific">Monosporascus cannonballus</name>
    <dbReference type="NCBI Taxonomy" id="155416"/>
    <lineage>
        <taxon>Eukaryota</taxon>
        <taxon>Fungi</taxon>
        <taxon>Dikarya</taxon>
        <taxon>Ascomycota</taxon>
        <taxon>Pezizomycotina</taxon>
        <taxon>Sordariomycetes</taxon>
        <taxon>Xylariomycetidae</taxon>
        <taxon>Xylariales</taxon>
        <taxon>Xylariales incertae sedis</taxon>
        <taxon>Monosporascus</taxon>
    </lineage>
</organism>
<reference evidence="1 2" key="1">
    <citation type="submission" date="2018-06" db="EMBL/GenBank/DDBJ databases">
        <title>Complete Genomes of Monosporascus.</title>
        <authorList>
            <person name="Robinson A.J."/>
            <person name="Natvig D.O."/>
        </authorList>
    </citation>
    <scope>NUCLEOTIDE SEQUENCE [LARGE SCALE GENOMIC DNA]</scope>
    <source>
        <strain evidence="1 2">CBS 609.92</strain>
    </source>
</reference>
<dbReference type="PANTHER" id="PTHR31047">
    <property type="entry name" value="MEIOTICALLY UP-REGULATED GENE 157 PROTEIN"/>
    <property type="match status" value="1"/>
</dbReference>
<proteinExistence type="predicted"/>
<dbReference type="Proteomes" id="UP000294003">
    <property type="component" value="Unassembled WGS sequence"/>
</dbReference>
<accession>A0ABY0H112</accession>
<dbReference type="Gene3D" id="1.50.10.10">
    <property type="match status" value="1"/>
</dbReference>
<dbReference type="PANTHER" id="PTHR31047:SF0">
    <property type="entry name" value="MEIOTICALLY UP-REGULATED GENE 157 PROTEIN"/>
    <property type="match status" value="1"/>
</dbReference>
<dbReference type="SUPFAM" id="SSF48208">
    <property type="entry name" value="Six-hairpin glycosidases"/>
    <property type="match status" value="1"/>
</dbReference>
<sequence>MATDTRDRTLRFFTTHHLHNGKSMFAYLIDGHGEHTFYHDANDVPTLFAAEWKFVETPDQITTWRNTMDFGLSPSNERGFCAEGPYGGLGSQHSPGAWVLGYFQELAYAALVDDAPAVDDVWEKILAAMQWDGTFSEAVDPQTAECSSKAWFSWPGSMIGALLVRMRVNGKDKYLER</sequence>
<dbReference type="InterPro" id="IPR008313">
    <property type="entry name" value="GH125"/>
</dbReference>
<evidence type="ECO:0000313" key="1">
    <source>
        <dbReference type="EMBL" id="RYO82063.1"/>
    </source>
</evidence>
<gene>
    <name evidence="1" type="ORF">DL762_006795</name>
</gene>